<evidence type="ECO:0000313" key="3">
    <source>
        <dbReference type="Proteomes" id="UP000662111"/>
    </source>
</evidence>
<gene>
    <name evidence="2" type="ORF">GCM10011509_15700</name>
</gene>
<feature type="region of interest" description="Disordered" evidence="1">
    <location>
        <begin position="1"/>
        <end position="22"/>
    </location>
</feature>
<dbReference type="RefSeq" id="WP_022921567.1">
    <property type="nucleotide sequence ID" value="NZ_BMLB01000003.1"/>
</dbReference>
<protein>
    <submittedName>
        <fullName evidence="2">Uncharacterized protein</fullName>
    </submittedName>
</protein>
<comment type="caution">
    <text evidence="2">The sequence shown here is derived from an EMBL/GenBank/DDBJ whole genome shotgun (WGS) entry which is preliminary data.</text>
</comment>
<feature type="compositionally biased region" description="Pro residues" evidence="1">
    <location>
        <begin position="7"/>
        <end position="17"/>
    </location>
</feature>
<name>A0ABQ2F8L1_9MICO</name>
<organism evidence="2 3">
    <name type="scientific">Ornithinimicrobium pekingense</name>
    <dbReference type="NCBI Taxonomy" id="384677"/>
    <lineage>
        <taxon>Bacteria</taxon>
        <taxon>Bacillati</taxon>
        <taxon>Actinomycetota</taxon>
        <taxon>Actinomycetes</taxon>
        <taxon>Micrococcales</taxon>
        <taxon>Ornithinimicrobiaceae</taxon>
        <taxon>Ornithinimicrobium</taxon>
    </lineage>
</organism>
<proteinExistence type="predicted"/>
<keyword evidence="3" id="KW-1185">Reference proteome</keyword>
<dbReference type="Proteomes" id="UP000662111">
    <property type="component" value="Unassembled WGS sequence"/>
</dbReference>
<evidence type="ECO:0000256" key="1">
    <source>
        <dbReference type="SAM" id="MobiDB-lite"/>
    </source>
</evidence>
<dbReference type="EMBL" id="BMLB01000003">
    <property type="protein sequence ID" value="GGK68195.1"/>
    <property type="molecule type" value="Genomic_DNA"/>
</dbReference>
<sequence length="372" mass="39979">MSRYAVAPPPPAEPGMAPPDEATDRFLSDLARWRLRREHELRALDELTRTHPDREALNTDVTASMTLYHAIAQRHDLLLATWEDVKDGGGEREWLAQLIWGVLEPPDGDAEALALPLPDALRLSDALAASLRARVDAEEDVSLEHRVGVLGDEAARVRADLERHGPGSPEDLPGRLEQIEAEVDRARQEGADGGLDLADVGELESRLAAVDRALIVAAVSHAHENADREQAESERAHLVARGEAVRSLAERVLNSVQPAPKLGIPDVTALGEVPEGEDELAAYVANLERVGRALDQAHATYAAALAQYADLADRAERLAKTLAGCGAPTSVDLAGMLTAAKESLHTRPADIQRASALVAAQEAYLAQLRPDA</sequence>
<evidence type="ECO:0000313" key="2">
    <source>
        <dbReference type="EMBL" id="GGK68195.1"/>
    </source>
</evidence>
<reference evidence="3" key="1">
    <citation type="journal article" date="2019" name="Int. J. Syst. Evol. Microbiol.">
        <title>The Global Catalogue of Microorganisms (GCM) 10K type strain sequencing project: providing services to taxonomists for standard genome sequencing and annotation.</title>
        <authorList>
            <consortium name="The Broad Institute Genomics Platform"/>
            <consortium name="The Broad Institute Genome Sequencing Center for Infectious Disease"/>
            <person name="Wu L."/>
            <person name="Ma J."/>
        </authorList>
    </citation>
    <scope>NUCLEOTIDE SEQUENCE [LARGE SCALE GENOMIC DNA]</scope>
    <source>
        <strain evidence="3">CGMCC 1.5362</strain>
    </source>
</reference>
<accession>A0ABQ2F8L1</accession>